<dbReference type="KEGG" id="aprc:113865254"/>
<feature type="region of interest" description="Disordered" evidence="2">
    <location>
        <begin position="137"/>
        <end position="190"/>
    </location>
</feature>
<feature type="compositionally biased region" description="Low complexity" evidence="2">
    <location>
        <begin position="165"/>
        <end position="190"/>
    </location>
</feature>
<evidence type="ECO:0000313" key="5">
    <source>
        <dbReference type="RefSeq" id="XP_027355489.1"/>
    </source>
</evidence>
<feature type="region of interest" description="Disordered" evidence="2">
    <location>
        <begin position="237"/>
        <end position="259"/>
    </location>
</feature>
<evidence type="ECO:0000256" key="1">
    <source>
        <dbReference type="PROSITE-ProRule" id="PRU00047"/>
    </source>
</evidence>
<dbReference type="OrthoDB" id="1432379at2759"/>
<reference evidence="4" key="1">
    <citation type="journal article" date="2019" name="Toxins">
        <title>Detection of Abrin-Like and Prepropulchellin-Like Toxin Genes and Transcripts Using Whole Genome Sequencing and Full-Length Transcript Sequencing of Abrus precatorius.</title>
        <authorList>
            <person name="Hovde B.T."/>
            <person name="Daligault H.E."/>
            <person name="Hanschen E.R."/>
            <person name="Kunde Y.A."/>
            <person name="Johnson M.B."/>
            <person name="Starkenburg S.R."/>
            <person name="Johnson S.L."/>
        </authorList>
    </citation>
    <scope>NUCLEOTIDE SEQUENCE [LARGE SCALE GENOMIC DNA]</scope>
</reference>
<dbReference type="AlphaFoldDB" id="A0A8B8LKY9"/>
<evidence type="ECO:0000259" key="3">
    <source>
        <dbReference type="PROSITE" id="PS50158"/>
    </source>
</evidence>
<dbReference type="Proteomes" id="UP000694853">
    <property type="component" value="Unplaced"/>
</dbReference>
<evidence type="ECO:0000256" key="2">
    <source>
        <dbReference type="SAM" id="MobiDB-lite"/>
    </source>
</evidence>
<feature type="domain" description="CCHC-type" evidence="3">
    <location>
        <begin position="216"/>
        <end position="229"/>
    </location>
</feature>
<dbReference type="GO" id="GO:0008270">
    <property type="term" value="F:zinc ion binding"/>
    <property type="evidence" value="ECO:0007669"/>
    <property type="project" value="UniProtKB-KW"/>
</dbReference>
<gene>
    <name evidence="5" type="primary">LOC113865254</name>
</gene>
<keyword evidence="4" id="KW-1185">Reference proteome</keyword>
<organism evidence="4 5">
    <name type="scientific">Abrus precatorius</name>
    <name type="common">Indian licorice</name>
    <name type="synonym">Glycine abrus</name>
    <dbReference type="NCBI Taxonomy" id="3816"/>
    <lineage>
        <taxon>Eukaryota</taxon>
        <taxon>Viridiplantae</taxon>
        <taxon>Streptophyta</taxon>
        <taxon>Embryophyta</taxon>
        <taxon>Tracheophyta</taxon>
        <taxon>Spermatophyta</taxon>
        <taxon>Magnoliopsida</taxon>
        <taxon>eudicotyledons</taxon>
        <taxon>Gunneridae</taxon>
        <taxon>Pentapetalae</taxon>
        <taxon>rosids</taxon>
        <taxon>fabids</taxon>
        <taxon>Fabales</taxon>
        <taxon>Fabaceae</taxon>
        <taxon>Papilionoideae</taxon>
        <taxon>50 kb inversion clade</taxon>
        <taxon>NPAAA clade</taxon>
        <taxon>indigoferoid/millettioid clade</taxon>
        <taxon>Abreae</taxon>
        <taxon>Abrus</taxon>
    </lineage>
</organism>
<dbReference type="GO" id="GO:0003676">
    <property type="term" value="F:nucleic acid binding"/>
    <property type="evidence" value="ECO:0007669"/>
    <property type="project" value="InterPro"/>
</dbReference>
<dbReference type="InterPro" id="IPR005162">
    <property type="entry name" value="Retrotrans_gag_dom"/>
</dbReference>
<dbReference type="Gene3D" id="4.10.60.10">
    <property type="entry name" value="Zinc finger, CCHC-type"/>
    <property type="match status" value="1"/>
</dbReference>
<dbReference type="GeneID" id="113865254"/>
<evidence type="ECO:0000313" key="4">
    <source>
        <dbReference type="Proteomes" id="UP000694853"/>
    </source>
</evidence>
<dbReference type="SMART" id="SM00343">
    <property type="entry name" value="ZnF_C2HC"/>
    <property type="match status" value="2"/>
</dbReference>
<protein>
    <submittedName>
        <fullName evidence="5">Uncharacterized protein LOC113865254</fullName>
    </submittedName>
</protein>
<reference evidence="5" key="2">
    <citation type="submission" date="2025-08" db="UniProtKB">
        <authorList>
            <consortium name="RefSeq"/>
        </authorList>
    </citation>
    <scope>IDENTIFICATION</scope>
    <source>
        <tissue evidence="5">Young leaves</tissue>
    </source>
</reference>
<keyword evidence="1" id="KW-0862">Zinc</keyword>
<keyword evidence="1" id="KW-0479">Metal-binding</keyword>
<sequence>MAGRGKRVRDTNDLMERMAQIPETLVHNQGGESAEYRGLSAFTRHDPPKFEGGFNLEGAQRWLANAEKVFNAMRCREEHKDLRKQKARKFLELKQGNMTVRKYATKFQELMKYWAHYQHEDNLPILVSKSRIFEANSRDKSVDTRGAGPVRQDRRPFRFSKGPYSGSSNSQFRGSSSQEKSSGSGSESGSFRGLIKCFRCGGPHMVRDCPQPKICCSNCGKLGHIANVCWATKRSSSSSTAQRSESRGSIGLSTGPKLSIPDRVFAMSGVEASQSEELI</sequence>
<dbReference type="InterPro" id="IPR036875">
    <property type="entry name" value="Znf_CCHC_sf"/>
</dbReference>
<keyword evidence="1" id="KW-0863">Zinc-finger</keyword>
<proteinExistence type="predicted"/>
<dbReference type="PROSITE" id="PS50158">
    <property type="entry name" value="ZF_CCHC"/>
    <property type="match status" value="1"/>
</dbReference>
<feature type="compositionally biased region" description="Low complexity" evidence="2">
    <location>
        <begin position="237"/>
        <end position="249"/>
    </location>
</feature>
<name>A0A8B8LKY9_ABRPR</name>
<dbReference type="Pfam" id="PF03732">
    <property type="entry name" value="Retrotrans_gag"/>
    <property type="match status" value="1"/>
</dbReference>
<accession>A0A8B8LKY9</accession>
<dbReference type="InterPro" id="IPR001878">
    <property type="entry name" value="Znf_CCHC"/>
</dbReference>
<dbReference type="SUPFAM" id="SSF57756">
    <property type="entry name" value="Retrovirus zinc finger-like domains"/>
    <property type="match status" value="1"/>
</dbReference>
<dbReference type="RefSeq" id="XP_027355489.1">
    <property type="nucleotide sequence ID" value="XM_027499688.1"/>
</dbReference>